<comment type="pathway">
    <text evidence="7">Amino-acid biosynthesis; D-alanine biosynthesis; D-alanine from L-alanine: step 1/1.</text>
</comment>
<dbReference type="UniPathway" id="UPA00042">
    <property type="reaction ID" value="UER00497"/>
</dbReference>
<dbReference type="GO" id="GO:0008784">
    <property type="term" value="F:alanine racemase activity"/>
    <property type="evidence" value="ECO:0007669"/>
    <property type="project" value="UniProtKB-UniRule"/>
</dbReference>
<dbReference type="GO" id="GO:0030170">
    <property type="term" value="F:pyridoxal phosphate binding"/>
    <property type="evidence" value="ECO:0007669"/>
    <property type="project" value="UniProtKB-UniRule"/>
</dbReference>
<keyword evidence="12" id="KW-1185">Reference proteome</keyword>
<evidence type="ECO:0000256" key="1">
    <source>
        <dbReference type="ARBA" id="ARBA00000316"/>
    </source>
</evidence>
<comment type="similarity">
    <text evidence="3 7">Belongs to the alanine racemase family.</text>
</comment>
<gene>
    <name evidence="11" type="primary">alr</name>
    <name evidence="11" type="ORF">CDQ92_09750</name>
</gene>
<protein>
    <recommendedName>
        <fullName evidence="4 7">Alanine racemase</fullName>
        <ecNumber evidence="4 7">5.1.1.1</ecNumber>
    </recommendedName>
</protein>
<keyword evidence="5 7" id="KW-0663">Pyridoxal phosphate</keyword>
<reference evidence="11 12" key="1">
    <citation type="journal article" date="2010" name="Int. J. Syst. Evol. Microbiol.">
        <title>Sphingopyxis bauzanensis sp. nov., a psychrophilic bacterium isolated from soil.</title>
        <authorList>
            <person name="Zhang D.C."/>
            <person name="Liu H.C."/>
            <person name="Xin Y.H."/>
            <person name="Zhou Y.G."/>
            <person name="Schinner F."/>
            <person name="Margesin R."/>
        </authorList>
    </citation>
    <scope>NUCLEOTIDE SEQUENCE [LARGE SCALE GENOMIC DNA]</scope>
    <source>
        <strain evidence="11 12">DSM 22271</strain>
    </source>
</reference>
<comment type="cofactor">
    <cofactor evidence="2 7 8">
        <name>pyridoxal 5'-phosphate</name>
        <dbReference type="ChEBI" id="CHEBI:597326"/>
    </cofactor>
</comment>
<proteinExistence type="inferred from homology"/>
<dbReference type="PRINTS" id="PR00992">
    <property type="entry name" value="ALARACEMASE"/>
</dbReference>
<evidence type="ECO:0000256" key="3">
    <source>
        <dbReference type="ARBA" id="ARBA00007880"/>
    </source>
</evidence>
<dbReference type="InterPro" id="IPR020622">
    <property type="entry name" value="Ala_racemase_pyridoxalP-BS"/>
</dbReference>
<dbReference type="SMART" id="SM01005">
    <property type="entry name" value="Ala_racemase_C"/>
    <property type="match status" value="1"/>
</dbReference>
<feature type="binding site" evidence="7 9">
    <location>
        <position position="139"/>
    </location>
    <ligand>
        <name>substrate</name>
    </ligand>
</feature>
<dbReference type="PROSITE" id="PS00395">
    <property type="entry name" value="ALANINE_RACEMASE"/>
    <property type="match status" value="1"/>
</dbReference>
<dbReference type="InterPro" id="IPR000821">
    <property type="entry name" value="Ala_racemase"/>
</dbReference>
<comment type="caution">
    <text evidence="11">The sequence shown here is derived from an EMBL/GenBank/DDBJ whole genome shotgun (WGS) entry which is preliminary data.</text>
</comment>
<dbReference type="EMBL" id="NISK01000002">
    <property type="protein sequence ID" value="OWQ97315.1"/>
    <property type="molecule type" value="Genomic_DNA"/>
</dbReference>
<evidence type="ECO:0000256" key="8">
    <source>
        <dbReference type="PIRSR" id="PIRSR600821-50"/>
    </source>
</evidence>
<dbReference type="PANTHER" id="PTHR30511">
    <property type="entry name" value="ALANINE RACEMASE"/>
    <property type="match status" value="1"/>
</dbReference>
<sequence length="379" mass="40050">MESPAPPHSSRLIIDCDAIAANYLRLVEHVAPAKCGAVIKANAYGLGVAEVAAALLHSGCRSFFVARLGEAEQLRRIAGSGFDITILNGLDPGSEAACADAGFIPALNSASQLAAWRAHARSAARPLPAALQIDTGMSRLGLSHDAALEAANDPVLAKEVDLKLLMTHLACGDEPARGVNSEQLRRFEAIAAHFPGVPKSISNSAGAFLPSTFHRELVRAGVALFGVAPVPEAMSLQPVVRLEARILQIRNIEAGTRVGYGLEHIAPASQWLATIAMGYADGWPRSLSGKGAAWHKGVRLPIVGRISMDSLTIDISALGEDRLTEGDFVELLGPAQSLADVARDANTITYEILTGLGLRHARFVIEKGRMRAVHKRAAA</sequence>
<evidence type="ECO:0000256" key="5">
    <source>
        <dbReference type="ARBA" id="ARBA00022898"/>
    </source>
</evidence>
<feature type="active site" description="Proton acceptor; specific for L-alanine" evidence="7">
    <location>
        <position position="260"/>
    </location>
</feature>
<dbReference type="Pfam" id="PF01168">
    <property type="entry name" value="Ala_racemase_N"/>
    <property type="match status" value="1"/>
</dbReference>
<dbReference type="InterPro" id="IPR001608">
    <property type="entry name" value="Ala_racemase_N"/>
</dbReference>
<dbReference type="Gene3D" id="2.40.37.10">
    <property type="entry name" value="Lyase, Ornithine Decarboxylase, Chain A, domain 1"/>
    <property type="match status" value="1"/>
</dbReference>
<dbReference type="AlphaFoldDB" id="A0A246JW71"/>
<dbReference type="NCBIfam" id="TIGR00492">
    <property type="entry name" value="alr"/>
    <property type="match status" value="1"/>
</dbReference>
<dbReference type="SUPFAM" id="SSF50621">
    <property type="entry name" value="Alanine racemase C-terminal domain-like"/>
    <property type="match status" value="1"/>
</dbReference>
<dbReference type="InterPro" id="IPR011079">
    <property type="entry name" value="Ala_racemase_C"/>
</dbReference>
<comment type="catalytic activity">
    <reaction evidence="1 7">
        <text>L-alanine = D-alanine</text>
        <dbReference type="Rhea" id="RHEA:20249"/>
        <dbReference type="ChEBI" id="CHEBI:57416"/>
        <dbReference type="ChEBI" id="CHEBI:57972"/>
        <dbReference type="EC" id="5.1.1.1"/>
    </reaction>
</comment>
<dbReference type="PANTHER" id="PTHR30511:SF0">
    <property type="entry name" value="ALANINE RACEMASE, CATABOLIC-RELATED"/>
    <property type="match status" value="1"/>
</dbReference>
<evidence type="ECO:0000256" key="9">
    <source>
        <dbReference type="PIRSR" id="PIRSR600821-52"/>
    </source>
</evidence>
<evidence type="ECO:0000256" key="7">
    <source>
        <dbReference type="HAMAP-Rule" id="MF_01201"/>
    </source>
</evidence>
<dbReference type="Proteomes" id="UP000197361">
    <property type="component" value="Unassembled WGS sequence"/>
</dbReference>
<name>A0A246JW71_9SPHN</name>
<dbReference type="EC" id="5.1.1.1" evidence="4 7"/>
<dbReference type="CDD" id="cd00430">
    <property type="entry name" value="PLPDE_III_AR"/>
    <property type="match status" value="1"/>
</dbReference>
<dbReference type="Gene3D" id="3.20.20.10">
    <property type="entry name" value="Alanine racemase"/>
    <property type="match status" value="1"/>
</dbReference>
<dbReference type="GO" id="GO:0030632">
    <property type="term" value="P:D-alanine biosynthetic process"/>
    <property type="evidence" value="ECO:0007669"/>
    <property type="project" value="UniProtKB-UniRule"/>
</dbReference>
<dbReference type="InterPro" id="IPR009006">
    <property type="entry name" value="Ala_racemase/Decarboxylase_C"/>
</dbReference>
<dbReference type="RefSeq" id="WP_088441167.1">
    <property type="nucleotide sequence ID" value="NZ_BMMC01000006.1"/>
</dbReference>
<evidence type="ECO:0000259" key="10">
    <source>
        <dbReference type="SMART" id="SM01005"/>
    </source>
</evidence>
<feature type="binding site" evidence="7 9">
    <location>
        <position position="308"/>
    </location>
    <ligand>
        <name>substrate</name>
    </ligand>
</feature>
<evidence type="ECO:0000256" key="2">
    <source>
        <dbReference type="ARBA" id="ARBA00001933"/>
    </source>
</evidence>
<dbReference type="InterPro" id="IPR029066">
    <property type="entry name" value="PLP-binding_barrel"/>
</dbReference>
<evidence type="ECO:0000256" key="4">
    <source>
        <dbReference type="ARBA" id="ARBA00013089"/>
    </source>
</evidence>
<dbReference type="OrthoDB" id="9813814at2"/>
<evidence type="ECO:0000313" key="11">
    <source>
        <dbReference type="EMBL" id="OWQ97315.1"/>
    </source>
</evidence>
<dbReference type="SUPFAM" id="SSF51419">
    <property type="entry name" value="PLP-binding barrel"/>
    <property type="match status" value="1"/>
</dbReference>
<comment type="function">
    <text evidence="7">Catalyzes the interconversion of L-alanine and D-alanine. May also act on other amino acids.</text>
</comment>
<dbReference type="Pfam" id="PF00842">
    <property type="entry name" value="Ala_racemase_C"/>
    <property type="match status" value="1"/>
</dbReference>
<organism evidence="11 12">
    <name type="scientific">Sphingopyxis bauzanensis</name>
    <dbReference type="NCBI Taxonomy" id="651663"/>
    <lineage>
        <taxon>Bacteria</taxon>
        <taxon>Pseudomonadati</taxon>
        <taxon>Pseudomonadota</taxon>
        <taxon>Alphaproteobacteria</taxon>
        <taxon>Sphingomonadales</taxon>
        <taxon>Sphingomonadaceae</taxon>
        <taxon>Sphingopyxis</taxon>
    </lineage>
</organism>
<evidence type="ECO:0000256" key="6">
    <source>
        <dbReference type="ARBA" id="ARBA00023235"/>
    </source>
</evidence>
<evidence type="ECO:0000313" key="12">
    <source>
        <dbReference type="Proteomes" id="UP000197361"/>
    </source>
</evidence>
<feature type="domain" description="Alanine racemase C-terminal" evidence="10">
    <location>
        <begin position="239"/>
        <end position="365"/>
    </location>
</feature>
<feature type="modified residue" description="N6-(pyridoxal phosphate)lysine" evidence="7 8">
    <location>
        <position position="40"/>
    </location>
</feature>
<keyword evidence="6 7" id="KW-0413">Isomerase</keyword>
<accession>A0A246JW71</accession>
<feature type="active site" description="Proton acceptor; specific for D-alanine" evidence="7">
    <location>
        <position position="40"/>
    </location>
</feature>
<dbReference type="GO" id="GO:0005829">
    <property type="term" value="C:cytosol"/>
    <property type="evidence" value="ECO:0007669"/>
    <property type="project" value="TreeGrafter"/>
</dbReference>
<dbReference type="HAMAP" id="MF_01201">
    <property type="entry name" value="Ala_racemase"/>
    <property type="match status" value="1"/>
</dbReference>